<evidence type="ECO:0000313" key="2">
    <source>
        <dbReference type="Proteomes" id="UP000179807"/>
    </source>
</evidence>
<protein>
    <submittedName>
        <fullName evidence="1">Uncharacterized protein</fullName>
    </submittedName>
</protein>
<dbReference type="GeneID" id="94844932"/>
<dbReference type="RefSeq" id="XP_068351377.1">
    <property type="nucleotide sequence ID" value="XM_068510228.1"/>
</dbReference>
<evidence type="ECO:0000313" key="1">
    <source>
        <dbReference type="EMBL" id="OHS98240.1"/>
    </source>
</evidence>
<keyword evidence="2" id="KW-1185">Reference proteome</keyword>
<organism evidence="1 2">
    <name type="scientific">Tritrichomonas foetus</name>
    <dbReference type="NCBI Taxonomy" id="1144522"/>
    <lineage>
        <taxon>Eukaryota</taxon>
        <taxon>Metamonada</taxon>
        <taxon>Parabasalia</taxon>
        <taxon>Tritrichomonadida</taxon>
        <taxon>Tritrichomonadidae</taxon>
        <taxon>Tritrichomonas</taxon>
    </lineage>
</organism>
<dbReference type="SUPFAM" id="SSF48371">
    <property type="entry name" value="ARM repeat"/>
    <property type="match status" value="1"/>
</dbReference>
<comment type="caution">
    <text evidence="1">The sequence shown here is derived from an EMBL/GenBank/DDBJ whole genome shotgun (WGS) entry which is preliminary data.</text>
</comment>
<accession>A0A1J4JGF7</accession>
<gene>
    <name evidence="1" type="ORF">TRFO_35396</name>
</gene>
<name>A0A1J4JGF7_9EUKA</name>
<sequence length="482" mass="55270">MDNYKSIQSNKNIFDFLKRPKDNTIDDYQVDILCNAISFLLNDFQNQLFFEEEEEEEWHTNIVLNHIHDVYLVLSSNNPKVIQFALNNDIVNILCQLFICANSFNESYNFLKCLNSLTSLTSDTEILNVIMERFFSMNGDQISDEDEISYMVLLLNTLKILVNSFNEKNPEFFDENFFIHLGNFFQIDGEIDNSILLLIDSFYLTAIEIPDPLIKLTANIFGQSDIQSCFGCCSVLFSISKKVPNAFEESFIFDTFFKMFNYGIDLCRALLIQSIINLPPDLCHNYINMSIVGCVADCLNRLAGVNRFYESKVEGSLELASINFLNFVLSNMSEFAIQTFFSSTEESYDNFESIIGCLENALFAFKKELCKTFVLFINGLIKLSDQELYNQIVLKKKFPNQFSQCVSLIFELGDTEISDNLLNILFSFLSDAQTKSIDSLFIGVLESDGIFNQINDNTELDQNKVHVLINMFGQSINSKMND</sequence>
<dbReference type="InterPro" id="IPR016024">
    <property type="entry name" value="ARM-type_fold"/>
</dbReference>
<dbReference type="EMBL" id="MLAK01001068">
    <property type="protein sequence ID" value="OHS98240.1"/>
    <property type="molecule type" value="Genomic_DNA"/>
</dbReference>
<dbReference type="AlphaFoldDB" id="A0A1J4JGF7"/>
<dbReference type="VEuPathDB" id="TrichDB:TRFO_35396"/>
<proteinExistence type="predicted"/>
<reference evidence="1" key="1">
    <citation type="submission" date="2016-10" db="EMBL/GenBank/DDBJ databases">
        <authorList>
            <person name="Benchimol M."/>
            <person name="Almeida L.G."/>
            <person name="Vasconcelos A.T."/>
            <person name="Perreira-Neves A."/>
            <person name="Rosa I.A."/>
            <person name="Tasca T."/>
            <person name="Bogo M.R."/>
            <person name="de Souza W."/>
        </authorList>
    </citation>
    <scope>NUCLEOTIDE SEQUENCE [LARGE SCALE GENOMIC DNA]</scope>
    <source>
        <strain evidence="1">K</strain>
    </source>
</reference>
<dbReference type="Proteomes" id="UP000179807">
    <property type="component" value="Unassembled WGS sequence"/>
</dbReference>